<dbReference type="Pfam" id="PF00644">
    <property type="entry name" value="PARP"/>
    <property type="match status" value="1"/>
</dbReference>
<accession>A0A0P4W9M0</accession>
<keyword evidence="4" id="KW-0808">Transferase</keyword>
<feature type="domain" description="WWE" evidence="6">
    <location>
        <begin position="582"/>
        <end position="671"/>
    </location>
</feature>
<feature type="compositionally biased region" description="Basic and acidic residues" evidence="5">
    <location>
        <begin position="409"/>
        <end position="432"/>
    </location>
</feature>
<dbReference type="EMBL" id="GDRN01088980">
    <property type="protein sequence ID" value="JAI60741.1"/>
    <property type="molecule type" value="Transcribed_RNA"/>
</dbReference>
<keyword evidence="4" id="KW-0328">Glycosyltransferase</keyword>
<dbReference type="InterPro" id="IPR037197">
    <property type="entry name" value="WWE_dom_sf"/>
</dbReference>
<dbReference type="AlphaFoldDB" id="A0A0P4W9M0"/>
<keyword evidence="4" id="KW-0520">NAD</keyword>
<dbReference type="InterPro" id="IPR051712">
    <property type="entry name" value="ARTD-AVP"/>
</dbReference>
<evidence type="ECO:0000256" key="3">
    <source>
        <dbReference type="ARBA" id="ARBA00024347"/>
    </source>
</evidence>
<feature type="region of interest" description="Disordered" evidence="5">
    <location>
        <begin position="1"/>
        <end position="65"/>
    </location>
</feature>
<dbReference type="InterPro" id="IPR018123">
    <property type="entry name" value="WWE-dom_subgr"/>
</dbReference>
<dbReference type="Gene3D" id="3.30.720.50">
    <property type="match status" value="1"/>
</dbReference>
<feature type="domain" description="PARP catalytic" evidence="7">
    <location>
        <begin position="691"/>
        <end position="886"/>
    </location>
</feature>
<dbReference type="PANTHER" id="PTHR45740">
    <property type="entry name" value="POLY [ADP-RIBOSE] POLYMERASE"/>
    <property type="match status" value="1"/>
</dbReference>
<dbReference type="GO" id="GO:1990404">
    <property type="term" value="F:NAD+-protein mono-ADP-ribosyltransferase activity"/>
    <property type="evidence" value="ECO:0007669"/>
    <property type="project" value="TreeGrafter"/>
</dbReference>
<feature type="compositionally biased region" description="Basic and acidic residues" evidence="5">
    <location>
        <begin position="1"/>
        <end position="11"/>
    </location>
</feature>
<reference evidence="8" key="1">
    <citation type="submission" date="2015-09" db="EMBL/GenBank/DDBJ databases">
        <title>Scylla olivacea transcriptome.</title>
        <authorList>
            <person name="Ikhwanuddin M."/>
        </authorList>
    </citation>
    <scope>NUCLEOTIDE SEQUENCE</scope>
</reference>
<proteinExistence type="inferred from homology"/>
<dbReference type="EC" id="2.4.2.-" evidence="4"/>
<keyword evidence="2" id="KW-0539">Nucleus</keyword>
<comment type="subcellular location">
    <subcellularLocation>
        <location evidence="1">Nucleus</location>
    </subcellularLocation>
</comment>
<dbReference type="PROSITE" id="PS51059">
    <property type="entry name" value="PARP_CATALYTIC"/>
    <property type="match status" value="1"/>
</dbReference>
<dbReference type="InterPro" id="IPR004170">
    <property type="entry name" value="WWE_dom"/>
</dbReference>
<dbReference type="SMART" id="SM00678">
    <property type="entry name" value="WWE"/>
    <property type="match status" value="1"/>
</dbReference>
<dbReference type="GO" id="GO:0008270">
    <property type="term" value="F:zinc ion binding"/>
    <property type="evidence" value="ECO:0007669"/>
    <property type="project" value="InterPro"/>
</dbReference>
<dbReference type="PROSITE" id="PS50918">
    <property type="entry name" value="WWE"/>
    <property type="match status" value="1"/>
</dbReference>
<evidence type="ECO:0000259" key="6">
    <source>
        <dbReference type="PROSITE" id="PS50918"/>
    </source>
</evidence>
<dbReference type="CDD" id="cd01439">
    <property type="entry name" value="TCCD_inducible_PARP_like"/>
    <property type="match status" value="1"/>
</dbReference>
<feature type="compositionally biased region" description="Basic and acidic residues" evidence="5">
    <location>
        <begin position="311"/>
        <end position="321"/>
    </location>
</feature>
<feature type="compositionally biased region" description="Acidic residues" evidence="5">
    <location>
        <begin position="350"/>
        <end position="364"/>
    </location>
</feature>
<evidence type="ECO:0000256" key="2">
    <source>
        <dbReference type="ARBA" id="ARBA00023242"/>
    </source>
</evidence>
<evidence type="ECO:0000256" key="5">
    <source>
        <dbReference type="SAM" id="MobiDB-lite"/>
    </source>
</evidence>
<organism evidence="8">
    <name type="scientific">Scylla olivacea</name>
    <name type="common">Orange mud crab</name>
    <name type="synonym">Cancer olivacea</name>
    <dbReference type="NCBI Taxonomy" id="85551"/>
    <lineage>
        <taxon>Eukaryota</taxon>
        <taxon>Metazoa</taxon>
        <taxon>Ecdysozoa</taxon>
        <taxon>Arthropoda</taxon>
        <taxon>Crustacea</taxon>
        <taxon>Multicrustacea</taxon>
        <taxon>Malacostraca</taxon>
        <taxon>Eumalacostraca</taxon>
        <taxon>Eucarida</taxon>
        <taxon>Decapoda</taxon>
        <taxon>Pleocyemata</taxon>
        <taxon>Brachyura</taxon>
        <taxon>Eubrachyura</taxon>
        <taxon>Portunoidea</taxon>
        <taxon>Portunidae</taxon>
        <taxon>Portuninae</taxon>
        <taxon>Scylla</taxon>
    </lineage>
</organism>
<dbReference type="GO" id="GO:0005634">
    <property type="term" value="C:nucleus"/>
    <property type="evidence" value="ECO:0007669"/>
    <property type="project" value="UniProtKB-SubCell"/>
</dbReference>
<feature type="compositionally biased region" description="Basic and acidic residues" evidence="5">
    <location>
        <begin position="372"/>
        <end position="401"/>
    </location>
</feature>
<dbReference type="GO" id="GO:0003950">
    <property type="term" value="F:NAD+ poly-ADP-ribosyltransferase activity"/>
    <property type="evidence" value="ECO:0007669"/>
    <property type="project" value="UniProtKB-UniRule"/>
</dbReference>
<feature type="compositionally biased region" description="Polar residues" evidence="5">
    <location>
        <begin position="325"/>
        <end position="335"/>
    </location>
</feature>
<comment type="similarity">
    <text evidence="3">Belongs to the ARTD/PARP family.</text>
</comment>
<evidence type="ECO:0000313" key="8">
    <source>
        <dbReference type="EMBL" id="JAI60741.1"/>
    </source>
</evidence>
<evidence type="ECO:0000259" key="7">
    <source>
        <dbReference type="PROSITE" id="PS51059"/>
    </source>
</evidence>
<dbReference type="Gene3D" id="3.90.228.10">
    <property type="match status" value="1"/>
</dbReference>
<protein>
    <recommendedName>
        <fullName evidence="4">Poly [ADP-ribose] polymerase</fullName>
        <shortName evidence="4">PARP</shortName>
        <ecNumber evidence="4">2.4.2.-</ecNumber>
    </recommendedName>
</protein>
<feature type="region of interest" description="Disordered" evidence="5">
    <location>
        <begin position="660"/>
        <end position="695"/>
    </location>
</feature>
<dbReference type="SUPFAM" id="SSF56399">
    <property type="entry name" value="ADP-ribosylation"/>
    <property type="match status" value="1"/>
</dbReference>
<evidence type="ECO:0000256" key="4">
    <source>
        <dbReference type="RuleBase" id="RU362114"/>
    </source>
</evidence>
<name>A0A0P4W9M0_SCYOL</name>
<dbReference type="Pfam" id="PF02825">
    <property type="entry name" value="WWE"/>
    <property type="match status" value="1"/>
</dbReference>
<feature type="compositionally biased region" description="Basic and acidic residues" evidence="5">
    <location>
        <begin position="672"/>
        <end position="687"/>
    </location>
</feature>
<evidence type="ECO:0000256" key="1">
    <source>
        <dbReference type="ARBA" id="ARBA00004123"/>
    </source>
</evidence>
<dbReference type="InterPro" id="IPR012317">
    <property type="entry name" value="Poly(ADP-ribose)pol_cat_dom"/>
</dbReference>
<dbReference type="PANTHER" id="PTHR45740:SF4">
    <property type="entry name" value="PROTEIN MONO-ADP-RIBOSYLTRANSFERASE PARP11"/>
    <property type="match status" value="1"/>
</dbReference>
<feature type="region of interest" description="Disordered" evidence="5">
    <location>
        <begin position="290"/>
        <end position="451"/>
    </location>
</feature>
<feature type="compositionally biased region" description="Basic residues" evidence="5">
    <location>
        <begin position="44"/>
        <end position="54"/>
    </location>
</feature>
<dbReference type="SUPFAM" id="SSF117839">
    <property type="entry name" value="WWE domain"/>
    <property type="match status" value="1"/>
</dbReference>
<sequence length="886" mass="99375">MQGWAERRHLEGGWWRGRGRGRPGPGRDPFAPEMAPPREPDRRPRGRQQNRGNFKHHEPRGPGGAVGTVQQLVMALSQTQSFSMSLLNLLEYHDLQPQEVRLTAANNGHLFRLQNEEVSLAPRLKLCAAHSSDNGCQDREACDSLHMCPNFVLGWCSDREGCVLGHRWHTDHNLAILRRLSMEHVRYRVLHELLRKGHGQKQGRGQHQDGPLDVCKEYNNTGCNQHTCLSLHVCLSFVVGLTNCTQDNCELNHNLLSPACCHLLKLHQLPVNETPRDVAMALLQANPRLKDQAGSARPAKPHPPKAAAQGQEKKGNKDKNAANKLQQSENKNQSPAKKERKGTSSSSTETETETESESESESDDSNGKGKKSHEVESSHASKAKSRESSKHDSMKKFKQSDTDSEDDADSHSDRGRGRDTEGKQLPKQKQKDTASPGTKHQGAPKPAPRNTTIRRTLWAHYLQGDVADPRICYFSVEAMCRDEANGCPKLHSIKHFHWQVKEQDGRWINLPPEQATSIERAFCDPANDSVALPRLDPSKLDHSTSGLLLLLGRDIWQADFLTSKLTNSTNSKMLQLRRLCTETIAGQAIKASTYHWYFLDINKKWVKYGNVDTTGHQNLVSSVTSTDIENHYQTTPKLPLVFKNLKFSYTLNFDSMTQTNQSTGVSRKVRRRPEPHLPKEDKTKEASGLDLPSHWDAMQPEERSRLVTLATDLDEYKKVVKLLGTSVPPTNIVQVDRIQNPFMWCALQNKIKELTVLYKNAASVNVQQLFHGTSHNVVASICNENFDWRLHGTAVGQMYGRGTYFGINAGTSYGYCRPGPNGYKYMFVARVAIGSVTSGNSSMARPPINPATSIPYESTADNVANPSMIIKYCKQEYYPEYLLTLK</sequence>